<accession>A0A8E2DSH8</accession>
<name>A0A8E2DSH8_9APHY</name>
<dbReference type="PANTHER" id="PTHR12174:SF23">
    <property type="entry name" value="MINOR HISTOCOMPATIBILITY ANTIGEN H13"/>
    <property type="match status" value="1"/>
</dbReference>
<dbReference type="Proteomes" id="UP000250043">
    <property type="component" value="Unassembled WGS sequence"/>
</dbReference>
<dbReference type="Pfam" id="PF04258">
    <property type="entry name" value="Peptidase_A22B"/>
    <property type="match status" value="1"/>
</dbReference>
<dbReference type="AlphaFoldDB" id="A0A8E2DSH8"/>
<dbReference type="GO" id="GO:0098554">
    <property type="term" value="C:cytoplasmic side of endoplasmic reticulum membrane"/>
    <property type="evidence" value="ECO:0007669"/>
    <property type="project" value="TreeGrafter"/>
</dbReference>
<feature type="transmembrane region" description="Helical" evidence="9">
    <location>
        <begin position="63"/>
        <end position="81"/>
    </location>
</feature>
<keyword evidence="7 9" id="KW-0472">Membrane</keyword>
<keyword evidence="5" id="KW-0256">Endoplasmic reticulum</keyword>
<dbReference type="SMART" id="SM00730">
    <property type="entry name" value="PSN"/>
    <property type="match status" value="1"/>
</dbReference>
<feature type="transmembrane region" description="Helical" evidence="9">
    <location>
        <begin position="198"/>
        <end position="215"/>
    </location>
</feature>
<sequence length="476" mass="52687">MTEPDWDLLSSYAGLLALATASIYAGSRGSLTHRKAKAAKGVLEEAEDEDEEEIPERLSSEDAYLFPVIGSVVLLGLYLIVKYFGTEWINWLLQWYFTFAGIGSVGKSLISLARWTVGHTRWKQFHKIQLLLLKGPRELISMSLRTPSLLLLPLGALPSFLYNFGGSSTRRSALLTDILALSFSHNAISLLKLDSFKTGVVLLSGLFLYDVWWVFGTEVMVKVATTLDVPIKLLWTKSLTFSTERGFTMLGLGDIVIPGMFVALALRYDAHRAHRGSPYFRAALFAYVAGLVTTMSVMHFFKKAQPALLYLSPACILSFVITSIVRGELKEAWSWSDDPEETADKASDRQRDVDGTDNESDIKPATASAATRCCTAVPETPFIELRASSRTPQNTCDLQSELLSEGDQCQTLRAVISAVSASFSPIDALADEAAPRHSTRPARHRRLTLLYLGKQYPRSPELAMVHRSNYFAVTVV</sequence>
<feature type="transmembrane region" description="Helical" evidence="9">
    <location>
        <begin position="247"/>
        <end position="266"/>
    </location>
</feature>
<protein>
    <submittedName>
        <fullName evidence="10">Uncharacterized protein</fullName>
    </submittedName>
</protein>
<dbReference type="GO" id="GO:0033619">
    <property type="term" value="P:membrane protein proteolysis"/>
    <property type="evidence" value="ECO:0007669"/>
    <property type="project" value="TreeGrafter"/>
</dbReference>
<comment type="similarity">
    <text evidence="2">Belongs to the peptidase A22B family.</text>
</comment>
<keyword evidence="6 9" id="KW-1133">Transmembrane helix</keyword>
<dbReference type="GO" id="GO:0006465">
    <property type="term" value="P:signal peptide processing"/>
    <property type="evidence" value="ECO:0007669"/>
    <property type="project" value="TreeGrafter"/>
</dbReference>
<evidence type="ECO:0000313" key="11">
    <source>
        <dbReference type="Proteomes" id="UP000250043"/>
    </source>
</evidence>
<dbReference type="InterPro" id="IPR006639">
    <property type="entry name" value="Preselin/SPP"/>
</dbReference>
<evidence type="ECO:0000256" key="5">
    <source>
        <dbReference type="ARBA" id="ARBA00022824"/>
    </source>
</evidence>
<organism evidence="10 11">
    <name type="scientific">Obba rivulosa</name>
    <dbReference type="NCBI Taxonomy" id="1052685"/>
    <lineage>
        <taxon>Eukaryota</taxon>
        <taxon>Fungi</taxon>
        <taxon>Dikarya</taxon>
        <taxon>Basidiomycota</taxon>
        <taxon>Agaricomycotina</taxon>
        <taxon>Agaricomycetes</taxon>
        <taxon>Polyporales</taxon>
        <taxon>Gelatoporiaceae</taxon>
        <taxon>Obba</taxon>
    </lineage>
</organism>
<dbReference type="OrthoDB" id="29661at2759"/>
<evidence type="ECO:0000256" key="1">
    <source>
        <dbReference type="ARBA" id="ARBA00004477"/>
    </source>
</evidence>
<gene>
    <name evidence="10" type="ORF">OBBRIDRAFT_823052</name>
</gene>
<feature type="region of interest" description="Disordered" evidence="8">
    <location>
        <begin position="336"/>
        <end position="364"/>
    </location>
</feature>
<evidence type="ECO:0000256" key="4">
    <source>
        <dbReference type="ARBA" id="ARBA00022801"/>
    </source>
</evidence>
<evidence type="ECO:0000256" key="6">
    <source>
        <dbReference type="ARBA" id="ARBA00022989"/>
    </source>
</evidence>
<evidence type="ECO:0000313" key="10">
    <source>
        <dbReference type="EMBL" id="OCH95104.1"/>
    </source>
</evidence>
<reference evidence="10 11" key="1">
    <citation type="submission" date="2016-07" db="EMBL/GenBank/DDBJ databases">
        <title>Draft genome of the white-rot fungus Obba rivulosa 3A-2.</title>
        <authorList>
            <consortium name="DOE Joint Genome Institute"/>
            <person name="Miettinen O."/>
            <person name="Riley R."/>
            <person name="Acob R."/>
            <person name="Barry K."/>
            <person name="Cullen D."/>
            <person name="De Vries R."/>
            <person name="Hainaut M."/>
            <person name="Hatakka A."/>
            <person name="Henrissat B."/>
            <person name="Hilden K."/>
            <person name="Kuo R."/>
            <person name="Labutti K."/>
            <person name="Lipzen A."/>
            <person name="Makela M.R."/>
            <person name="Sandor L."/>
            <person name="Spatafora J.W."/>
            <person name="Grigoriev I.V."/>
            <person name="Hibbett D.S."/>
        </authorList>
    </citation>
    <scope>NUCLEOTIDE SEQUENCE [LARGE SCALE GENOMIC DNA]</scope>
    <source>
        <strain evidence="10 11">3A-2</strain>
    </source>
</reference>
<evidence type="ECO:0000256" key="8">
    <source>
        <dbReference type="SAM" id="MobiDB-lite"/>
    </source>
</evidence>
<feature type="transmembrane region" description="Helical" evidence="9">
    <location>
        <begin position="278"/>
        <end position="301"/>
    </location>
</feature>
<dbReference type="PANTHER" id="PTHR12174">
    <property type="entry name" value="SIGNAL PEPTIDE PEPTIDASE"/>
    <property type="match status" value="1"/>
</dbReference>
<proteinExistence type="inferred from homology"/>
<dbReference type="EMBL" id="KV722338">
    <property type="protein sequence ID" value="OCH95104.1"/>
    <property type="molecule type" value="Genomic_DNA"/>
</dbReference>
<evidence type="ECO:0000256" key="2">
    <source>
        <dbReference type="ARBA" id="ARBA00006859"/>
    </source>
</evidence>
<dbReference type="GO" id="GO:0042500">
    <property type="term" value="F:aspartic endopeptidase activity, intramembrane cleaving"/>
    <property type="evidence" value="ECO:0007669"/>
    <property type="project" value="InterPro"/>
</dbReference>
<evidence type="ECO:0000256" key="9">
    <source>
        <dbReference type="SAM" id="Phobius"/>
    </source>
</evidence>
<dbReference type="InterPro" id="IPR007369">
    <property type="entry name" value="Peptidase_A22B_SPP"/>
</dbReference>
<keyword evidence="11" id="KW-1185">Reference proteome</keyword>
<keyword evidence="3 9" id="KW-0812">Transmembrane</keyword>
<evidence type="ECO:0000256" key="3">
    <source>
        <dbReference type="ARBA" id="ARBA00022692"/>
    </source>
</evidence>
<dbReference type="GO" id="GO:0098553">
    <property type="term" value="C:lumenal side of endoplasmic reticulum membrane"/>
    <property type="evidence" value="ECO:0007669"/>
    <property type="project" value="TreeGrafter"/>
</dbReference>
<feature type="transmembrane region" description="Helical" evidence="9">
    <location>
        <begin position="93"/>
        <end position="117"/>
    </location>
</feature>
<comment type="subcellular location">
    <subcellularLocation>
        <location evidence="1">Endoplasmic reticulum membrane</location>
        <topology evidence="1">Multi-pass membrane protein</topology>
    </subcellularLocation>
</comment>
<feature type="transmembrane region" description="Helical" evidence="9">
    <location>
        <begin position="6"/>
        <end position="25"/>
    </location>
</feature>
<keyword evidence="4" id="KW-0378">Hydrolase</keyword>
<evidence type="ECO:0000256" key="7">
    <source>
        <dbReference type="ARBA" id="ARBA00023136"/>
    </source>
</evidence>
<feature type="compositionally biased region" description="Basic and acidic residues" evidence="8">
    <location>
        <begin position="342"/>
        <end position="354"/>
    </location>
</feature>